<protein>
    <submittedName>
        <fullName evidence="1">Molybdopterin synthase subunit MoaD</fullName>
    </submittedName>
</protein>
<dbReference type="SUPFAM" id="SSF54285">
    <property type="entry name" value="MoaD/ThiS"/>
    <property type="match status" value="1"/>
</dbReference>
<dbReference type="RefSeq" id="WP_074225838.1">
    <property type="nucleotide sequence ID" value="NZ_FSRC01000002.1"/>
</dbReference>
<name>A0A1N6G9I0_9BACT</name>
<dbReference type="InterPro" id="IPR016155">
    <property type="entry name" value="Mopterin_synth/thiamin_S_b"/>
</dbReference>
<gene>
    <name evidence="1" type="ORF">SAMN05444394_3070</name>
</gene>
<organism evidence="1 2">
    <name type="scientific">Algoriphagus halophilus</name>
    <dbReference type="NCBI Taxonomy" id="226505"/>
    <lineage>
        <taxon>Bacteria</taxon>
        <taxon>Pseudomonadati</taxon>
        <taxon>Bacteroidota</taxon>
        <taxon>Cytophagia</taxon>
        <taxon>Cytophagales</taxon>
        <taxon>Cyclobacteriaceae</taxon>
        <taxon>Algoriphagus</taxon>
    </lineage>
</organism>
<dbReference type="InterPro" id="IPR003749">
    <property type="entry name" value="ThiS/MoaD-like"/>
</dbReference>
<dbReference type="Pfam" id="PF02597">
    <property type="entry name" value="ThiS"/>
    <property type="match status" value="1"/>
</dbReference>
<evidence type="ECO:0000313" key="2">
    <source>
        <dbReference type="Proteomes" id="UP000185221"/>
    </source>
</evidence>
<sequence length="78" mass="8634">MIQVKYFGIIAEAAQCESENIAQENMTLSKILSDLTSRHSLGEYNFQIAVNRKIVSNLSEQLLQDGDEIAFLPPFSGG</sequence>
<evidence type="ECO:0000313" key="1">
    <source>
        <dbReference type="EMBL" id="SIO04158.1"/>
    </source>
</evidence>
<dbReference type="AlphaFoldDB" id="A0A1N6G9I0"/>
<keyword evidence="2" id="KW-1185">Reference proteome</keyword>
<accession>A0A1N6G9I0</accession>
<reference evidence="2" key="1">
    <citation type="submission" date="2016-11" db="EMBL/GenBank/DDBJ databases">
        <authorList>
            <person name="Varghese N."/>
            <person name="Submissions S."/>
        </authorList>
    </citation>
    <scope>NUCLEOTIDE SEQUENCE [LARGE SCALE GENOMIC DNA]</scope>
    <source>
        <strain evidence="2">DSM 15292</strain>
    </source>
</reference>
<dbReference type="EMBL" id="FSRC01000002">
    <property type="protein sequence ID" value="SIO04158.1"/>
    <property type="molecule type" value="Genomic_DNA"/>
</dbReference>
<dbReference type="InterPro" id="IPR012675">
    <property type="entry name" value="Beta-grasp_dom_sf"/>
</dbReference>
<dbReference type="Proteomes" id="UP000185221">
    <property type="component" value="Unassembled WGS sequence"/>
</dbReference>
<dbReference type="Gene3D" id="3.10.20.30">
    <property type="match status" value="1"/>
</dbReference>
<proteinExistence type="predicted"/>
<dbReference type="STRING" id="226505.SAMN05444394_3070"/>
<dbReference type="OrthoDB" id="598356at2"/>
<dbReference type="CDD" id="cd00754">
    <property type="entry name" value="Ubl_MoaD"/>
    <property type="match status" value="1"/>
</dbReference>